<dbReference type="Gene3D" id="3.90.550.10">
    <property type="entry name" value="Spore Coat Polysaccharide Biosynthesis Protein SpsA, Chain A"/>
    <property type="match status" value="1"/>
</dbReference>
<keyword evidence="3" id="KW-0328">Glycosyltransferase</keyword>
<dbReference type="Proteomes" id="UP000697995">
    <property type="component" value="Unassembled WGS sequence"/>
</dbReference>
<evidence type="ECO:0000256" key="5">
    <source>
        <dbReference type="ARBA" id="ARBA00023136"/>
    </source>
</evidence>
<dbReference type="SUPFAM" id="SSF53448">
    <property type="entry name" value="Nucleotide-diphospho-sugar transferases"/>
    <property type="match status" value="1"/>
</dbReference>
<dbReference type="InterPro" id="IPR001173">
    <property type="entry name" value="Glyco_trans_2-like"/>
</dbReference>
<evidence type="ECO:0000256" key="1">
    <source>
        <dbReference type="ARBA" id="ARBA00004236"/>
    </source>
</evidence>
<protein>
    <submittedName>
        <fullName evidence="7">Glycosyl transferase family 2</fullName>
    </submittedName>
</protein>
<accession>A0ABS1D777</accession>
<organism evidence="7 8">
    <name type="scientific">Paracraurococcus ruber</name>
    <dbReference type="NCBI Taxonomy" id="77675"/>
    <lineage>
        <taxon>Bacteria</taxon>
        <taxon>Pseudomonadati</taxon>
        <taxon>Pseudomonadota</taxon>
        <taxon>Alphaproteobacteria</taxon>
        <taxon>Acetobacterales</taxon>
        <taxon>Roseomonadaceae</taxon>
        <taxon>Paracraurococcus</taxon>
    </lineage>
</organism>
<dbReference type="InterPro" id="IPR029044">
    <property type="entry name" value="Nucleotide-diphossugar_trans"/>
</dbReference>
<gene>
    <name evidence="7" type="ORF">CKO45_30005</name>
</gene>
<dbReference type="PANTHER" id="PTHR43646">
    <property type="entry name" value="GLYCOSYLTRANSFERASE"/>
    <property type="match status" value="1"/>
</dbReference>
<comment type="caution">
    <text evidence="7">The sequence shown here is derived from an EMBL/GenBank/DDBJ whole genome shotgun (WGS) entry which is preliminary data.</text>
</comment>
<keyword evidence="4 7" id="KW-0808">Transferase</keyword>
<dbReference type="EMBL" id="NRSG01000558">
    <property type="protein sequence ID" value="MBK1662416.1"/>
    <property type="molecule type" value="Genomic_DNA"/>
</dbReference>
<dbReference type="NCBIfam" id="TIGR04283">
    <property type="entry name" value="glyco_like_mftF"/>
    <property type="match status" value="1"/>
</dbReference>
<proteinExistence type="predicted"/>
<dbReference type="InterPro" id="IPR026461">
    <property type="entry name" value="Trfase_2_rSAM/seldom_assoc"/>
</dbReference>
<dbReference type="CDD" id="cd02522">
    <property type="entry name" value="GT_2_like_a"/>
    <property type="match status" value="1"/>
</dbReference>
<comment type="subcellular location">
    <subcellularLocation>
        <location evidence="1">Cell membrane</location>
    </subcellularLocation>
</comment>
<feature type="domain" description="Glycosyltransferase 2-like" evidence="6">
    <location>
        <begin position="2"/>
        <end position="101"/>
    </location>
</feature>
<dbReference type="GO" id="GO:0016740">
    <property type="term" value="F:transferase activity"/>
    <property type="evidence" value="ECO:0007669"/>
    <property type="project" value="UniProtKB-KW"/>
</dbReference>
<dbReference type="PANTHER" id="PTHR43646:SF2">
    <property type="entry name" value="GLYCOSYLTRANSFERASE 2-LIKE DOMAIN-CONTAINING PROTEIN"/>
    <property type="match status" value="1"/>
</dbReference>
<evidence type="ECO:0000313" key="8">
    <source>
        <dbReference type="Proteomes" id="UP000697995"/>
    </source>
</evidence>
<keyword evidence="2" id="KW-1003">Cell membrane</keyword>
<keyword evidence="8" id="KW-1185">Reference proteome</keyword>
<evidence type="ECO:0000256" key="2">
    <source>
        <dbReference type="ARBA" id="ARBA00022475"/>
    </source>
</evidence>
<reference evidence="7 8" key="1">
    <citation type="journal article" date="2020" name="Microorganisms">
        <title>Osmotic Adaptation and Compatible Solute Biosynthesis of Phototrophic Bacteria as Revealed from Genome Analyses.</title>
        <authorList>
            <person name="Imhoff J.F."/>
            <person name="Rahn T."/>
            <person name="Kunzel S."/>
            <person name="Keller A."/>
            <person name="Neulinger S.C."/>
        </authorList>
    </citation>
    <scope>NUCLEOTIDE SEQUENCE [LARGE SCALE GENOMIC DNA]</scope>
    <source>
        <strain evidence="7 8">DSM 15382</strain>
    </source>
</reference>
<keyword evidence="5" id="KW-0472">Membrane</keyword>
<evidence type="ECO:0000313" key="7">
    <source>
        <dbReference type="EMBL" id="MBK1662416.1"/>
    </source>
</evidence>
<evidence type="ECO:0000256" key="3">
    <source>
        <dbReference type="ARBA" id="ARBA00022676"/>
    </source>
</evidence>
<evidence type="ECO:0000259" key="6">
    <source>
        <dbReference type="Pfam" id="PF00535"/>
    </source>
</evidence>
<dbReference type="Pfam" id="PF00535">
    <property type="entry name" value="Glycos_transf_2"/>
    <property type="match status" value="1"/>
</dbReference>
<name>A0ABS1D777_9PROT</name>
<evidence type="ECO:0000256" key="4">
    <source>
        <dbReference type="ARBA" id="ARBA00022679"/>
    </source>
</evidence>
<sequence length="220" mass="23825">MTIVIPTLNAAAALPRTLAACAEAEAAILVVDGGSSDATRAIAAAAGCPVLPAARGRGTQLAAGGAAATGHWLLFLHADTRPARGWSAAVRHFMADPGNRHRAAHFAFALDDPAPQARRLERLVAWRSRRLGLPYGDQGLLLSRALYEAVGGYRPLPLMEDVDLVRRIGRRRLAALPVAAVTSAERWRRDGWYRRSARNLLCLALWFLGLPPRWIARVYA</sequence>